<organism evidence="7">
    <name type="scientific">Hemiselmis andersenii</name>
    <name type="common">Cryptophyte alga</name>
    <dbReference type="NCBI Taxonomy" id="464988"/>
    <lineage>
        <taxon>Eukaryota</taxon>
        <taxon>Cryptophyceae</taxon>
        <taxon>Cryptomonadales</taxon>
        <taxon>Hemiselmidaceae</taxon>
        <taxon>Hemiselmis</taxon>
    </lineage>
</organism>
<dbReference type="GO" id="GO:0030041">
    <property type="term" value="P:actin filament polymerization"/>
    <property type="evidence" value="ECO:0007669"/>
    <property type="project" value="InterPro"/>
</dbReference>
<dbReference type="SUPFAM" id="SSF69645">
    <property type="entry name" value="Arp2/3 complex subunits"/>
    <property type="match status" value="2"/>
</dbReference>
<reference evidence="7" key="1">
    <citation type="submission" date="2021-01" db="EMBL/GenBank/DDBJ databases">
        <authorList>
            <person name="Corre E."/>
            <person name="Pelletier E."/>
            <person name="Niang G."/>
            <person name="Scheremetjew M."/>
            <person name="Finn R."/>
            <person name="Kale V."/>
            <person name="Holt S."/>
            <person name="Cochrane G."/>
            <person name="Meng A."/>
            <person name="Brown T."/>
            <person name="Cohen L."/>
        </authorList>
    </citation>
    <scope>NUCLEOTIDE SEQUENCE</scope>
    <source>
        <strain evidence="7">CCMP441</strain>
    </source>
</reference>
<dbReference type="Pfam" id="PF04045">
    <property type="entry name" value="P34-Arc"/>
    <property type="match status" value="1"/>
</dbReference>
<dbReference type="GO" id="GO:0034314">
    <property type="term" value="P:Arp2/3 complex-mediated actin nucleation"/>
    <property type="evidence" value="ECO:0007669"/>
    <property type="project" value="InterPro"/>
</dbReference>
<keyword evidence="4 6" id="KW-0009">Actin-binding</keyword>
<dbReference type="InterPro" id="IPR034666">
    <property type="entry name" value="ARPC2/4"/>
</dbReference>
<dbReference type="InterPro" id="IPR007188">
    <property type="entry name" value="ARPC2"/>
</dbReference>
<keyword evidence="3 6" id="KW-0963">Cytoplasm</keyword>
<evidence type="ECO:0000256" key="6">
    <source>
        <dbReference type="RuleBase" id="RU364015"/>
    </source>
</evidence>
<dbReference type="AlphaFoldDB" id="A0A6U2IX00"/>
<evidence type="ECO:0000256" key="5">
    <source>
        <dbReference type="ARBA" id="ARBA00023212"/>
    </source>
</evidence>
<sequence length="310" mass="34509">MILLDSGHYMIREIISSRIGPENSGVRANGISAMKIADFDDVTYGVESAGDALTLFFSMPGFKEISALGLESYLKQVYAQDDIALSFKEQTLNEVSYDFSLTLDLASDRGDGGAGLAERVSCLKRNVLAAPFLWFFDQIRNGTAPAGAVRIPFRRDESIYIKKGNDDQCVVIFSVTFKEKNDWVVAEVFLRELSDARRDSALQQAPVAGFSRTPPGELAGVAGVEGGDNVCFVSFTLFKRHWDSKAEASVSALCQFRNYLHYHIKASKTYMHMRMRKRVDELLHVLNRAKPPAEGTVEKKTWTGRNVTAR</sequence>
<dbReference type="GO" id="GO:0005885">
    <property type="term" value="C:Arp2/3 protein complex"/>
    <property type="evidence" value="ECO:0007669"/>
    <property type="project" value="InterPro"/>
</dbReference>
<dbReference type="PANTHER" id="PTHR12058:SF0">
    <property type="entry name" value="ACTIN-RELATED PROTEIN 2_3 COMPLEX SUBUNIT 2"/>
    <property type="match status" value="1"/>
</dbReference>
<comment type="function">
    <text evidence="6">Functions as actin-binding component of the Arp2/3 complex which is involved in regulation of actin polymerization and together with an activating nucleation-promoting factor (NPF) mediates the formation of branched actin networks.</text>
</comment>
<accession>A0A6U2IX00</accession>
<comment type="subunit">
    <text evidence="6">Component of the Arp2/3 complex.</text>
</comment>
<dbReference type="GO" id="GO:0051015">
    <property type="term" value="F:actin filament binding"/>
    <property type="evidence" value="ECO:0007669"/>
    <property type="project" value="TreeGrafter"/>
</dbReference>
<evidence type="ECO:0000256" key="3">
    <source>
        <dbReference type="ARBA" id="ARBA00022490"/>
    </source>
</evidence>
<evidence type="ECO:0000256" key="2">
    <source>
        <dbReference type="ARBA" id="ARBA00007192"/>
    </source>
</evidence>
<dbReference type="EMBL" id="HBFK01038240">
    <property type="protein sequence ID" value="CAD8756638.1"/>
    <property type="molecule type" value="Transcribed_RNA"/>
</dbReference>
<proteinExistence type="inferred from homology"/>
<gene>
    <name evidence="7" type="ORF">HAND1043_LOCUS23148</name>
</gene>
<dbReference type="GO" id="GO:0005200">
    <property type="term" value="F:structural constituent of cytoskeleton"/>
    <property type="evidence" value="ECO:0007669"/>
    <property type="project" value="TreeGrafter"/>
</dbReference>
<keyword evidence="5 6" id="KW-0206">Cytoskeleton</keyword>
<dbReference type="PANTHER" id="PTHR12058">
    <property type="entry name" value="ARP2/3 COMPLEX 34 KDA SUBUNIT"/>
    <property type="match status" value="1"/>
</dbReference>
<evidence type="ECO:0000256" key="1">
    <source>
        <dbReference type="ARBA" id="ARBA00004245"/>
    </source>
</evidence>
<evidence type="ECO:0000313" key="7">
    <source>
        <dbReference type="EMBL" id="CAD8756638.1"/>
    </source>
</evidence>
<comment type="similarity">
    <text evidence="2 6">Belongs to the ARPC2 family.</text>
</comment>
<comment type="subcellular location">
    <subcellularLocation>
        <location evidence="1 6">Cytoplasm</location>
        <location evidence="1 6">Cytoskeleton</location>
    </subcellularLocation>
</comment>
<name>A0A6U2IX00_HEMAN</name>
<protein>
    <recommendedName>
        <fullName evidence="6">Arp2/3 complex 34 kDa subunit</fullName>
    </recommendedName>
</protein>
<evidence type="ECO:0000256" key="4">
    <source>
        <dbReference type="ARBA" id="ARBA00023203"/>
    </source>
</evidence>
<dbReference type="Gene3D" id="3.30.1460.20">
    <property type="match status" value="2"/>
</dbReference>